<proteinExistence type="predicted"/>
<name>A0ABQ7H6Q4_DUNSA</name>
<protein>
    <submittedName>
        <fullName evidence="2">Uncharacterized protein</fullName>
    </submittedName>
</protein>
<feature type="compositionally biased region" description="Low complexity" evidence="1">
    <location>
        <begin position="1"/>
        <end position="17"/>
    </location>
</feature>
<keyword evidence="3" id="KW-1185">Reference proteome</keyword>
<sequence length="129" mass="13593">MLCSRITAPASAATTRPSPRPVGIASRQTRRAPVCKAAAEPKQQAGIAVASGLAAILLASQPAMAETPTVGPKIGEGATLKGNNGFERKDYMRELEQRIAERAGKIPKAPDSSPTLKTNPNYPYPEPEN</sequence>
<evidence type="ECO:0000313" key="2">
    <source>
        <dbReference type="EMBL" id="KAF5842534.1"/>
    </source>
</evidence>
<evidence type="ECO:0000256" key="1">
    <source>
        <dbReference type="SAM" id="MobiDB-lite"/>
    </source>
</evidence>
<accession>A0ABQ7H6Q4</accession>
<evidence type="ECO:0000313" key="3">
    <source>
        <dbReference type="Proteomes" id="UP000815325"/>
    </source>
</evidence>
<organism evidence="2 3">
    <name type="scientific">Dunaliella salina</name>
    <name type="common">Green alga</name>
    <name type="synonym">Protococcus salinus</name>
    <dbReference type="NCBI Taxonomy" id="3046"/>
    <lineage>
        <taxon>Eukaryota</taxon>
        <taxon>Viridiplantae</taxon>
        <taxon>Chlorophyta</taxon>
        <taxon>core chlorophytes</taxon>
        <taxon>Chlorophyceae</taxon>
        <taxon>CS clade</taxon>
        <taxon>Chlamydomonadales</taxon>
        <taxon>Dunaliellaceae</taxon>
        <taxon>Dunaliella</taxon>
    </lineage>
</organism>
<feature type="region of interest" description="Disordered" evidence="1">
    <location>
        <begin position="1"/>
        <end position="30"/>
    </location>
</feature>
<reference evidence="2" key="1">
    <citation type="submission" date="2017-08" db="EMBL/GenBank/DDBJ databases">
        <authorList>
            <person name="Polle J.E."/>
            <person name="Barry K."/>
            <person name="Cushman J."/>
            <person name="Schmutz J."/>
            <person name="Tran D."/>
            <person name="Hathwaick L.T."/>
            <person name="Yim W.C."/>
            <person name="Jenkins J."/>
            <person name="Mckie-Krisberg Z.M."/>
            <person name="Prochnik S."/>
            <person name="Lindquist E."/>
            <person name="Dockter R.B."/>
            <person name="Adam C."/>
            <person name="Molina H."/>
            <person name="Bunkerborg J."/>
            <person name="Jin E."/>
            <person name="Buchheim M."/>
            <person name="Magnuson J."/>
        </authorList>
    </citation>
    <scope>NUCLEOTIDE SEQUENCE</scope>
    <source>
        <strain evidence="2">CCAP 19/18</strain>
    </source>
</reference>
<feature type="region of interest" description="Disordered" evidence="1">
    <location>
        <begin position="100"/>
        <end position="129"/>
    </location>
</feature>
<dbReference type="Proteomes" id="UP000815325">
    <property type="component" value="Unassembled WGS sequence"/>
</dbReference>
<dbReference type="EMBL" id="MU069460">
    <property type="protein sequence ID" value="KAF5842534.1"/>
    <property type="molecule type" value="Genomic_DNA"/>
</dbReference>
<comment type="caution">
    <text evidence="2">The sequence shown here is derived from an EMBL/GenBank/DDBJ whole genome shotgun (WGS) entry which is preliminary data.</text>
</comment>
<gene>
    <name evidence="2" type="ORF">DUNSADRAFT_6778</name>
</gene>